<accession>A0AAN9VP31</accession>
<keyword evidence="2" id="KW-0808">Transferase</keyword>
<comment type="similarity">
    <text evidence="1">Belongs to the sulfotransferase 1 family.</text>
</comment>
<dbReference type="AlphaFoldDB" id="A0AAN9VP31"/>
<dbReference type="SUPFAM" id="SSF52540">
    <property type="entry name" value="P-loop containing nucleoside triphosphate hydrolases"/>
    <property type="match status" value="1"/>
</dbReference>
<dbReference type="InterPro" id="IPR027417">
    <property type="entry name" value="P-loop_NTPase"/>
</dbReference>
<evidence type="ECO:0000259" key="3">
    <source>
        <dbReference type="Pfam" id="PF00685"/>
    </source>
</evidence>
<organism evidence="4 5">
    <name type="scientific">Gryllus longicercus</name>
    <dbReference type="NCBI Taxonomy" id="2509291"/>
    <lineage>
        <taxon>Eukaryota</taxon>
        <taxon>Metazoa</taxon>
        <taxon>Ecdysozoa</taxon>
        <taxon>Arthropoda</taxon>
        <taxon>Hexapoda</taxon>
        <taxon>Insecta</taxon>
        <taxon>Pterygota</taxon>
        <taxon>Neoptera</taxon>
        <taxon>Polyneoptera</taxon>
        <taxon>Orthoptera</taxon>
        <taxon>Ensifera</taxon>
        <taxon>Gryllidea</taxon>
        <taxon>Grylloidea</taxon>
        <taxon>Gryllidae</taxon>
        <taxon>Gryllinae</taxon>
        <taxon>Gryllus</taxon>
    </lineage>
</organism>
<dbReference type="EMBL" id="JAZDUA010000317">
    <property type="protein sequence ID" value="KAK7794824.1"/>
    <property type="molecule type" value="Genomic_DNA"/>
</dbReference>
<feature type="domain" description="Sulfotransferase" evidence="3">
    <location>
        <begin position="60"/>
        <end position="334"/>
    </location>
</feature>
<protein>
    <recommendedName>
        <fullName evidence="3">Sulfotransferase domain-containing protein</fullName>
    </recommendedName>
</protein>
<comment type="caution">
    <text evidence="4">The sequence shown here is derived from an EMBL/GenBank/DDBJ whole genome shotgun (WGS) entry which is preliminary data.</text>
</comment>
<dbReference type="Pfam" id="PF00685">
    <property type="entry name" value="Sulfotransfer_1"/>
    <property type="match status" value="1"/>
</dbReference>
<keyword evidence="5" id="KW-1185">Reference proteome</keyword>
<dbReference type="Proteomes" id="UP001378592">
    <property type="component" value="Unassembled WGS sequence"/>
</dbReference>
<proteinExistence type="inferred from homology"/>
<dbReference type="PANTHER" id="PTHR11783">
    <property type="entry name" value="SULFOTRANSFERASE SULT"/>
    <property type="match status" value="1"/>
</dbReference>
<name>A0AAN9VP31_9ORTH</name>
<evidence type="ECO:0000256" key="1">
    <source>
        <dbReference type="ARBA" id="ARBA00005771"/>
    </source>
</evidence>
<sequence length="367" mass="43196">MSSKFPFSIERVDALQNEKLLRDFTGERTAFVQVGPDKWFFPGKFESEAEHFYNFEVRSDDTWVVTFPRSGTTWTQEMVWLLANNLDYFTAAKIPLVDRFPFLEFSTFVHEDIKRECLEKNRGNKENQEAIESLCQPMYETLKNAPSPRFIKTHLPFSLLPPDLLTKGCKVIYVARNPKDVAVSFYHLNRLIKTQGFLRDFKTYWEYFENNLQPWTPYWTHVLEAWNKRRNENLLFLFYEEMNNDLKSVVEKTANFLKKETSTEDIEILCQHLDIKNFRNNPSVNFSVFKDVGMLTEGEQDFIRKGKNGSYNDLFDLQLLVRANAWINKHLQNSDLHFPEMVISSEAKAKEQTFQKGVISSDIPARQ</sequence>
<evidence type="ECO:0000313" key="5">
    <source>
        <dbReference type="Proteomes" id="UP001378592"/>
    </source>
</evidence>
<dbReference type="GO" id="GO:0008146">
    <property type="term" value="F:sulfotransferase activity"/>
    <property type="evidence" value="ECO:0007669"/>
    <property type="project" value="InterPro"/>
</dbReference>
<evidence type="ECO:0000313" key="4">
    <source>
        <dbReference type="EMBL" id="KAK7794824.1"/>
    </source>
</evidence>
<reference evidence="4 5" key="1">
    <citation type="submission" date="2024-03" db="EMBL/GenBank/DDBJ databases">
        <title>The genome assembly and annotation of the cricket Gryllus longicercus Weissman &amp; Gray.</title>
        <authorList>
            <person name="Szrajer S."/>
            <person name="Gray D."/>
            <person name="Ylla G."/>
        </authorList>
    </citation>
    <scope>NUCLEOTIDE SEQUENCE [LARGE SCALE GENOMIC DNA]</scope>
    <source>
        <strain evidence="4">DAG 2021-001</strain>
        <tissue evidence="4">Whole body minus gut</tissue>
    </source>
</reference>
<dbReference type="InterPro" id="IPR000863">
    <property type="entry name" value="Sulfotransferase_dom"/>
</dbReference>
<dbReference type="Gene3D" id="3.40.50.300">
    <property type="entry name" value="P-loop containing nucleotide triphosphate hydrolases"/>
    <property type="match status" value="1"/>
</dbReference>
<gene>
    <name evidence="4" type="ORF">R5R35_005971</name>
</gene>
<evidence type="ECO:0000256" key="2">
    <source>
        <dbReference type="ARBA" id="ARBA00022679"/>
    </source>
</evidence>